<feature type="region of interest" description="Disordered" evidence="1">
    <location>
        <begin position="83"/>
        <end position="117"/>
    </location>
</feature>
<keyword evidence="3" id="KW-1185">Reference proteome</keyword>
<dbReference type="EMBL" id="KN827412">
    <property type="protein sequence ID" value="KIK76563.1"/>
    <property type="molecule type" value="Genomic_DNA"/>
</dbReference>
<proteinExistence type="predicted"/>
<evidence type="ECO:0000313" key="2">
    <source>
        <dbReference type="EMBL" id="KIK76563.1"/>
    </source>
</evidence>
<reference evidence="3" key="2">
    <citation type="submission" date="2015-01" db="EMBL/GenBank/DDBJ databases">
        <title>Evolutionary Origins and Diversification of the Mycorrhizal Mutualists.</title>
        <authorList>
            <consortium name="DOE Joint Genome Institute"/>
            <consortium name="Mycorrhizal Genomics Consortium"/>
            <person name="Kohler A."/>
            <person name="Kuo A."/>
            <person name="Nagy L.G."/>
            <person name="Floudas D."/>
            <person name="Copeland A."/>
            <person name="Barry K.W."/>
            <person name="Cichocki N."/>
            <person name="Veneault-Fourrey C."/>
            <person name="LaButti K."/>
            <person name="Lindquist E.A."/>
            <person name="Lipzen A."/>
            <person name="Lundell T."/>
            <person name="Morin E."/>
            <person name="Murat C."/>
            <person name="Riley R."/>
            <person name="Ohm R."/>
            <person name="Sun H."/>
            <person name="Tunlid A."/>
            <person name="Henrissat B."/>
            <person name="Grigoriev I.V."/>
            <person name="Hibbett D.S."/>
            <person name="Martin F."/>
        </authorList>
    </citation>
    <scope>NUCLEOTIDE SEQUENCE [LARGE SCALE GENOMIC DNA]</scope>
    <source>
        <strain evidence="3">Ve08.2h10</strain>
    </source>
</reference>
<dbReference type="AlphaFoldDB" id="A0A0D0CMP2"/>
<reference evidence="2 3" key="1">
    <citation type="submission" date="2014-04" db="EMBL/GenBank/DDBJ databases">
        <authorList>
            <consortium name="DOE Joint Genome Institute"/>
            <person name="Kuo A."/>
            <person name="Kohler A."/>
            <person name="Jargeat P."/>
            <person name="Nagy L.G."/>
            <person name="Floudas D."/>
            <person name="Copeland A."/>
            <person name="Barry K.W."/>
            <person name="Cichocki N."/>
            <person name="Veneault-Fourrey C."/>
            <person name="LaButti K."/>
            <person name="Lindquist E.A."/>
            <person name="Lipzen A."/>
            <person name="Lundell T."/>
            <person name="Morin E."/>
            <person name="Murat C."/>
            <person name="Sun H."/>
            <person name="Tunlid A."/>
            <person name="Henrissat B."/>
            <person name="Grigoriev I.V."/>
            <person name="Hibbett D.S."/>
            <person name="Martin F."/>
            <person name="Nordberg H.P."/>
            <person name="Cantor M.N."/>
            <person name="Hua S.X."/>
        </authorList>
    </citation>
    <scope>NUCLEOTIDE SEQUENCE [LARGE SCALE GENOMIC DNA]</scope>
    <source>
        <strain evidence="2 3">Ve08.2h10</strain>
    </source>
</reference>
<organism evidence="2 3">
    <name type="scientific">Paxillus rubicundulus Ve08.2h10</name>
    <dbReference type="NCBI Taxonomy" id="930991"/>
    <lineage>
        <taxon>Eukaryota</taxon>
        <taxon>Fungi</taxon>
        <taxon>Dikarya</taxon>
        <taxon>Basidiomycota</taxon>
        <taxon>Agaricomycotina</taxon>
        <taxon>Agaricomycetes</taxon>
        <taxon>Agaricomycetidae</taxon>
        <taxon>Boletales</taxon>
        <taxon>Paxilineae</taxon>
        <taxon>Paxillaceae</taxon>
        <taxon>Paxillus</taxon>
    </lineage>
</organism>
<dbReference type="HOGENOM" id="CLU_2085537_0_0_1"/>
<evidence type="ECO:0000313" key="3">
    <source>
        <dbReference type="Proteomes" id="UP000054538"/>
    </source>
</evidence>
<dbReference type="InParanoid" id="A0A0D0CMP2"/>
<name>A0A0D0CMP2_9AGAM</name>
<evidence type="ECO:0000256" key="1">
    <source>
        <dbReference type="SAM" id="MobiDB-lite"/>
    </source>
</evidence>
<gene>
    <name evidence="2" type="ORF">PAXRUDRAFT_18108</name>
</gene>
<accession>A0A0D0CMP2</accession>
<dbReference type="Proteomes" id="UP000054538">
    <property type="component" value="Unassembled WGS sequence"/>
</dbReference>
<protein>
    <submittedName>
        <fullName evidence="2">Uncharacterized protein</fullName>
    </submittedName>
</protein>
<sequence>MFEHVAAPKTYGPRMMQYPAEACMPKVSGGRWLWSATAVNGNGQQRSDRSLGNGRMMAINSDHARLAAVANLTAIATNWLTAKVGDRHPSTGTSPRVQLRPPSETGDSAAAADDHTQ</sequence>